<dbReference type="STRING" id="1618436.UV59_C0035G0004"/>
<dbReference type="AlphaFoldDB" id="A0A0G1CDL2"/>
<evidence type="ECO:0008006" key="4">
    <source>
        <dbReference type="Google" id="ProtNLM"/>
    </source>
</evidence>
<evidence type="ECO:0000313" key="2">
    <source>
        <dbReference type="EMBL" id="KKS83622.1"/>
    </source>
</evidence>
<name>A0A0G1CDL2_9BACT</name>
<comment type="caution">
    <text evidence="2">The sequence shown here is derived from an EMBL/GenBank/DDBJ whole genome shotgun (WGS) entry which is preliminary data.</text>
</comment>
<dbReference type="SUPFAM" id="SSF56024">
    <property type="entry name" value="Phospholipase D/nuclease"/>
    <property type="match status" value="1"/>
</dbReference>
<gene>
    <name evidence="2" type="ORF">UV59_C0035G0004</name>
</gene>
<evidence type="ECO:0000313" key="3">
    <source>
        <dbReference type="Proteomes" id="UP000034543"/>
    </source>
</evidence>
<feature type="region of interest" description="Disordered" evidence="1">
    <location>
        <begin position="184"/>
        <end position="204"/>
    </location>
</feature>
<evidence type="ECO:0000256" key="1">
    <source>
        <dbReference type="SAM" id="MobiDB-lite"/>
    </source>
</evidence>
<reference evidence="2 3" key="1">
    <citation type="journal article" date="2015" name="Nature">
        <title>rRNA introns, odd ribosomes, and small enigmatic genomes across a large radiation of phyla.</title>
        <authorList>
            <person name="Brown C.T."/>
            <person name="Hug L.A."/>
            <person name="Thomas B.C."/>
            <person name="Sharon I."/>
            <person name="Castelle C.J."/>
            <person name="Singh A."/>
            <person name="Wilkins M.J."/>
            <person name="Williams K.H."/>
            <person name="Banfield J.F."/>
        </authorList>
    </citation>
    <scope>NUCLEOTIDE SEQUENCE [LARGE SCALE GENOMIC DNA]</scope>
</reference>
<dbReference type="Gene3D" id="3.30.870.10">
    <property type="entry name" value="Endonuclease Chain A"/>
    <property type="match status" value="1"/>
</dbReference>
<dbReference type="CDD" id="cd09117">
    <property type="entry name" value="PLDc_Bfil_DEXD_like"/>
    <property type="match status" value="1"/>
</dbReference>
<accession>A0A0G1CDL2</accession>
<organism evidence="2 3">
    <name type="scientific">Candidatus Gottesmanbacteria bacterium GW2011_GWA1_43_11</name>
    <dbReference type="NCBI Taxonomy" id="1618436"/>
    <lineage>
        <taxon>Bacteria</taxon>
        <taxon>Candidatus Gottesmaniibacteriota</taxon>
    </lineage>
</organism>
<feature type="region of interest" description="Disordered" evidence="1">
    <location>
        <begin position="217"/>
        <end position="244"/>
    </location>
</feature>
<proteinExistence type="predicted"/>
<protein>
    <recommendedName>
        <fullName evidence="4">Phospholipase D-like domain-containing protein</fullName>
    </recommendedName>
</protein>
<dbReference type="EMBL" id="LCFB01000035">
    <property type="protein sequence ID" value="KKS83622.1"/>
    <property type="molecule type" value="Genomic_DNA"/>
</dbReference>
<dbReference type="Proteomes" id="UP000034543">
    <property type="component" value="Unassembled WGS sequence"/>
</dbReference>
<sequence>MAKKDFILQGFTEHTHAKAILRLFDIKNIEEVILSVAFVTEDGVRLIENKLHQYATKTKVFSGIRNDITSLQGLSRLLKLGVSAYAVDTGARNIVFHPKLYLVRGGKQARLLIGSANLTLGGLNNNIEASLVLDLDLDNSSDRKFVSKIENQILKLPALYNDHVFLIESEAQLLALQANGRLLDESEASPPRPTTTASAPSTDPIPRIKLKVLPLHRSSRRAKAQPAAYRRISGAPQAQKQSQVSTNLELVWQSKPLTERDLNIPKERGTHATGSINLDKGLLEDNIDHRHYFRDAVFAHLQWEPRQSGNVEETEVRFQLVIKGIYYGEFPLQIRHSTDTNSETYKQHNAMTRLSWGSIGDHVKRKDLLSRTLSLFRDETDPKRFVLEID</sequence>